<dbReference type="EMBL" id="HACM01008595">
    <property type="protein sequence ID" value="CRZ09037.1"/>
    <property type="molecule type" value="Transcribed_RNA"/>
</dbReference>
<dbReference type="PRINTS" id="PR00143">
    <property type="entry name" value="CITRTSNTHASE"/>
</dbReference>
<evidence type="ECO:0000256" key="1">
    <source>
        <dbReference type="ARBA" id="ARBA00004751"/>
    </source>
</evidence>
<dbReference type="NCBIfam" id="TIGR01798">
    <property type="entry name" value="cit_synth_I"/>
    <property type="match status" value="1"/>
</dbReference>
<evidence type="ECO:0000313" key="6">
    <source>
        <dbReference type="EMBL" id="CRZ09037.1"/>
    </source>
</evidence>
<evidence type="ECO:0000256" key="3">
    <source>
        <dbReference type="ARBA" id="ARBA00022532"/>
    </source>
</evidence>
<keyword evidence="4 5" id="KW-0808">Transferase</keyword>
<dbReference type="Gene3D" id="1.10.580.10">
    <property type="entry name" value="Citrate Synthase, domain 1"/>
    <property type="match status" value="1"/>
</dbReference>
<dbReference type="InterPro" id="IPR010953">
    <property type="entry name" value="Citrate_synthase_typ-I"/>
</dbReference>
<dbReference type="PANTHER" id="PTHR42871:SF1">
    <property type="entry name" value="CITRATE SYNTHASE"/>
    <property type="match status" value="1"/>
</dbReference>
<dbReference type="PANTHER" id="PTHR42871">
    <property type="entry name" value="CITRATE SYNTHASE"/>
    <property type="match status" value="1"/>
</dbReference>
<dbReference type="FunFam" id="1.10.230.10:FF:000002">
    <property type="entry name" value="Citrate synthase"/>
    <property type="match status" value="1"/>
</dbReference>
<dbReference type="GO" id="GO:0032787">
    <property type="term" value="P:monocarboxylic acid metabolic process"/>
    <property type="evidence" value="ECO:0007669"/>
    <property type="project" value="UniProtKB-ARBA"/>
</dbReference>
<dbReference type="AlphaFoldDB" id="A0A0H5R5I2"/>
<sequence length="495" mass="55515">MSTRLGRVIGHVVPEGAKAQVTTSEKNVQPANTKDSLSVTDNRTGKTFVIPIKHNTIKAEDINKIKGVEGDPTGLRSYDPGYLNTSSATSRICYIDGDKGILTYRGYPIEQLAEKSTFMEVSYLLIYGSLPSKDQLQYFSTRILRHTFIHEDLAGMMKSFRYNAHPMGMLISTISAMSTLHPEANPALQGQHVYDTVKIRNKQIHRILGTMPTIAAFAYRHRIGRPYVQPTNAGLNYSENFMYMLDQLSNPNYRPHPRLARALDILFILHAEHELNCSTSAMRHLASGGVDVYSCIAGAAGALYGPKHGGANEAVLRMLESIGSVENVPKFIEDVKSRKVILMGFGHRVYKHYDPRARIIRQVAEEVFQILGREPLVEVAIALEKIALADPFFIKRKLYPNVDFYSGLIYKAMGFPTDMFPVLFAIPRTVGWLAHWFEFMDDPENRIIRPRQVYVGADTRDYVDINKRPEVAADSGIVSEISAESKRRFASSAVP</sequence>
<keyword evidence="3" id="KW-0816">Tricarboxylic acid cycle</keyword>
<dbReference type="GO" id="GO:0005737">
    <property type="term" value="C:cytoplasm"/>
    <property type="evidence" value="ECO:0007669"/>
    <property type="project" value="InterPro"/>
</dbReference>
<dbReference type="UniPathway" id="UPA00223">
    <property type="reaction ID" value="UER00717"/>
</dbReference>
<dbReference type="InterPro" id="IPR016143">
    <property type="entry name" value="Citrate_synth-like_sm_a-sub"/>
</dbReference>
<dbReference type="Gene3D" id="1.10.230.10">
    <property type="entry name" value="Cytochrome P450-Terp, domain 2"/>
    <property type="match status" value="1"/>
</dbReference>
<dbReference type="SUPFAM" id="SSF48256">
    <property type="entry name" value="Citrate synthase"/>
    <property type="match status" value="1"/>
</dbReference>
<accession>A0A0H5R5I2</accession>
<name>A0A0H5R5I2_9EUKA</name>
<dbReference type="FunFam" id="1.10.580.10:FF:000005">
    <property type="entry name" value="Citrate synthase"/>
    <property type="match status" value="1"/>
</dbReference>
<evidence type="ECO:0000256" key="4">
    <source>
        <dbReference type="ARBA" id="ARBA00022679"/>
    </source>
</evidence>
<dbReference type="InterPro" id="IPR019810">
    <property type="entry name" value="Citrate_synthase_AS"/>
</dbReference>
<evidence type="ECO:0000256" key="5">
    <source>
        <dbReference type="RuleBase" id="RU000441"/>
    </source>
</evidence>
<organism evidence="6">
    <name type="scientific">Spongospora subterranea</name>
    <dbReference type="NCBI Taxonomy" id="70186"/>
    <lineage>
        <taxon>Eukaryota</taxon>
        <taxon>Sar</taxon>
        <taxon>Rhizaria</taxon>
        <taxon>Endomyxa</taxon>
        <taxon>Phytomyxea</taxon>
        <taxon>Plasmodiophorida</taxon>
        <taxon>Plasmodiophoridae</taxon>
        <taxon>Spongospora</taxon>
    </lineage>
</organism>
<evidence type="ECO:0000256" key="2">
    <source>
        <dbReference type="ARBA" id="ARBA00010566"/>
    </source>
</evidence>
<dbReference type="PROSITE" id="PS00480">
    <property type="entry name" value="CITRATE_SYNTHASE"/>
    <property type="match status" value="1"/>
</dbReference>
<dbReference type="InterPro" id="IPR036969">
    <property type="entry name" value="Citrate_synthase_sf"/>
</dbReference>
<dbReference type="Pfam" id="PF00285">
    <property type="entry name" value="Citrate_synt"/>
    <property type="match status" value="1"/>
</dbReference>
<protein>
    <recommendedName>
        <fullName evidence="5">Citrate synthase</fullName>
    </recommendedName>
</protein>
<dbReference type="GO" id="GO:0006099">
    <property type="term" value="P:tricarboxylic acid cycle"/>
    <property type="evidence" value="ECO:0007669"/>
    <property type="project" value="UniProtKB-UniPathway"/>
</dbReference>
<dbReference type="InterPro" id="IPR016142">
    <property type="entry name" value="Citrate_synth-like_lrg_a-sub"/>
</dbReference>
<comment type="pathway">
    <text evidence="1">Carbohydrate metabolism; tricarboxylic acid cycle; isocitrate from oxaloacetate: step 1/2.</text>
</comment>
<proteinExistence type="inferred from homology"/>
<dbReference type="NCBIfam" id="NF004126">
    <property type="entry name" value="PRK05614.1"/>
    <property type="match status" value="1"/>
</dbReference>
<comment type="similarity">
    <text evidence="2 5">Belongs to the citrate synthase family.</text>
</comment>
<reference evidence="6" key="1">
    <citation type="submission" date="2015-04" db="EMBL/GenBank/DDBJ databases">
        <title>The genome sequence of the plant pathogenic Rhizarian Plasmodiophora brassicae reveals insights in its biotrophic life cycle and the origin of chitin synthesis.</title>
        <authorList>
            <person name="Schwelm A."/>
            <person name="Fogelqvist J."/>
            <person name="Knaust A."/>
            <person name="Julke S."/>
            <person name="Lilja T."/>
            <person name="Dhandapani V."/>
            <person name="Bonilla-Rosso G."/>
            <person name="Karlsson M."/>
            <person name="Shevchenko A."/>
            <person name="Choi S.R."/>
            <person name="Kim H.G."/>
            <person name="Park J.Y."/>
            <person name="Lim Y.P."/>
            <person name="Ludwig-Muller J."/>
            <person name="Dixelius C."/>
        </authorList>
    </citation>
    <scope>NUCLEOTIDE SEQUENCE</scope>
    <source>
        <tissue evidence="6">Potato root galls</tissue>
    </source>
</reference>
<dbReference type="GO" id="GO:0046912">
    <property type="term" value="F:acyltransferase activity, acyl groups converted into alkyl on transfer"/>
    <property type="evidence" value="ECO:0007669"/>
    <property type="project" value="InterPro"/>
</dbReference>
<dbReference type="InterPro" id="IPR002020">
    <property type="entry name" value="Citrate_synthase"/>
</dbReference>